<organism evidence="1 2">
    <name type="scientific">Catharanthus roseus</name>
    <name type="common">Madagascar periwinkle</name>
    <name type="synonym">Vinca rosea</name>
    <dbReference type="NCBI Taxonomy" id="4058"/>
    <lineage>
        <taxon>Eukaryota</taxon>
        <taxon>Viridiplantae</taxon>
        <taxon>Streptophyta</taxon>
        <taxon>Embryophyta</taxon>
        <taxon>Tracheophyta</taxon>
        <taxon>Spermatophyta</taxon>
        <taxon>Magnoliopsida</taxon>
        <taxon>eudicotyledons</taxon>
        <taxon>Gunneridae</taxon>
        <taxon>Pentapetalae</taxon>
        <taxon>asterids</taxon>
        <taxon>lamiids</taxon>
        <taxon>Gentianales</taxon>
        <taxon>Apocynaceae</taxon>
        <taxon>Rauvolfioideae</taxon>
        <taxon>Vinceae</taxon>
        <taxon>Catharanthinae</taxon>
        <taxon>Catharanthus</taxon>
    </lineage>
</organism>
<evidence type="ECO:0000313" key="2">
    <source>
        <dbReference type="Proteomes" id="UP001060085"/>
    </source>
</evidence>
<sequence length="148" mass="17441">MERKRRKWKSLAKQQHLPQMAGQPTIDRRCRGRLGKIQELKTWIKDFGLRLGDSEDDLRRHYSQGCLELKKKEQSRATKWGVYDASSSQFSSEWRMQLDIPLGDYSQYSTYNYTPSVHLSPPRPNLEELVSKVYRFGKHRRGRNGSIP</sequence>
<dbReference type="Proteomes" id="UP001060085">
    <property type="component" value="Linkage Group LG07"/>
</dbReference>
<evidence type="ECO:0000313" key="1">
    <source>
        <dbReference type="EMBL" id="KAI5653365.1"/>
    </source>
</evidence>
<accession>A0ACB9ZXJ5</accession>
<keyword evidence="2" id="KW-1185">Reference proteome</keyword>
<name>A0ACB9ZXJ5_CATRO</name>
<comment type="caution">
    <text evidence="1">The sequence shown here is derived from an EMBL/GenBank/DDBJ whole genome shotgun (WGS) entry which is preliminary data.</text>
</comment>
<dbReference type="EMBL" id="CM044707">
    <property type="protein sequence ID" value="KAI5653365.1"/>
    <property type="molecule type" value="Genomic_DNA"/>
</dbReference>
<proteinExistence type="predicted"/>
<protein>
    <submittedName>
        <fullName evidence="1">Uncharacterized protein</fullName>
    </submittedName>
</protein>
<reference evidence="2" key="1">
    <citation type="journal article" date="2023" name="Nat. Plants">
        <title>Single-cell RNA sequencing provides a high-resolution roadmap for understanding the multicellular compartmentation of specialized metabolism.</title>
        <authorList>
            <person name="Sun S."/>
            <person name="Shen X."/>
            <person name="Li Y."/>
            <person name="Li Y."/>
            <person name="Wang S."/>
            <person name="Li R."/>
            <person name="Zhang H."/>
            <person name="Shen G."/>
            <person name="Guo B."/>
            <person name="Wei J."/>
            <person name="Xu J."/>
            <person name="St-Pierre B."/>
            <person name="Chen S."/>
            <person name="Sun C."/>
        </authorList>
    </citation>
    <scope>NUCLEOTIDE SEQUENCE [LARGE SCALE GENOMIC DNA]</scope>
</reference>
<gene>
    <name evidence="1" type="ORF">M9H77_30552</name>
</gene>